<evidence type="ECO:0000313" key="2">
    <source>
        <dbReference type="Proteomes" id="UP000299102"/>
    </source>
</evidence>
<organism evidence="1 2">
    <name type="scientific">Eumeta variegata</name>
    <name type="common">Bagworm moth</name>
    <name type="synonym">Eumeta japonica</name>
    <dbReference type="NCBI Taxonomy" id="151549"/>
    <lineage>
        <taxon>Eukaryota</taxon>
        <taxon>Metazoa</taxon>
        <taxon>Ecdysozoa</taxon>
        <taxon>Arthropoda</taxon>
        <taxon>Hexapoda</taxon>
        <taxon>Insecta</taxon>
        <taxon>Pterygota</taxon>
        <taxon>Neoptera</taxon>
        <taxon>Endopterygota</taxon>
        <taxon>Lepidoptera</taxon>
        <taxon>Glossata</taxon>
        <taxon>Ditrysia</taxon>
        <taxon>Tineoidea</taxon>
        <taxon>Psychidae</taxon>
        <taxon>Oiketicinae</taxon>
        <taxon>Eumeta</taxon>
    </lineage>
</organism>
<keyword evidence="2" id="KW-1185">Reference proteome</keyword>
<comment type="caution">
    <text evidence="1">The sequence shown here is derived from an EMBL/GenBank/DDBJ whole genome shotgun (WGS) entry which is preliminary data.</text>
</comment>
<evidence type="ECO:0000313" key="1">
    <source>
        <dbReference type="EMBL" id="GBP38002.1"/>
    </source>
</evidence>
<proteinExistence type="predicted"/>
<name>A0A4C1VI06_EUMVA</name>
<reference evidence="1 2" key="1">
    <citation type="journal article" date="2019" name="Commun. Biol.">
        <title>The bagworm genome reveals a unique fibroin gene that provides high tensile strength.</title>
        <authorList>
            <person name="Kono N."/>
            <person name="Nakamura H."/>
            <person name="Ohtoshi R."/>
            <person name="Tomita M."/>
            <person name="Numata K."/>
            <person name="Arakawa K."/>
        </authorList>
    </citation>
    <scope>NUCLEOTIDE SEQUENCE [LARGE SCALE GENOMIC DNA]</scope>
</reference>
<protein>
    <submittedName>
        <fullName evidence="1">Uncharacterized protein</fullName>
    </submittedName>
</protein>
<accession>A0A4C1VI06</accession>
<sequence>MCEQTSPQADYMYFAHARTKEDKKARADVDLYSYIEKQFVGVKQTIKRTQQSPCPRRSQLERPGHLGRDVRWMSSRSDGLFLRIVSARAFFDKRDHGLKITAATLDDSRPEHEAVLAKVDADFFRILELADTVKLAFDDLGRGTYSVAEFELGKFRRPKVRQQPSSAANLRPAREDSGMSGNRALIRVELEQSHHLPLPFRHLEVLSSQPGVQSVQGTRAFYKPAEVRLCLNVVRVVDGDHNRHLHAAFYLSLNVVVQKT</sequence>
<dbReference type="EMBL" id="BGZK01000342">
    <property type="protein sequence ID" value="GBP38002.1"/>
    <property type="molecule type" value="Genomic_DNA"/>
</dbReference>
<dbReference type="AlphaFoldDB" id="A0A4C1VI06"/>
<dbReference type="Proteomes" id="UP000299102">
    <property type="component" value="Unassembled WGS sequence"/>
</dbReference>
<gene>
    <name evidence="1" type="ORF">EVAR_13042_1</name>
</gene>